<keyword evidence="6 8" id="KW-1133">Transmembrane helix</keyword>
<sequence length="455" mass="50709">MGRSYYIEDTVEKYFSKIIQLQKPYVTGLIIGQCCTQRDYVILAAQTPQKENSEEPPKKPILSKLDEIDDEWVSVHASQVGRMLPGGLLVLGVFLVTSPDLSKDSQNALRKLIFTVEKSSMKNRLWTSDDNDVSERVAVHICSATRKITCRTFDVKDPKSTAKPADWKYQNSALSWLTIDCNVCVDVTIPLISSSSSYKEQQKSTRTGLAKWAKELDDIIILLNGQVKDKSSDLLEDQKKARSVAHSSSQMIKASIVKPSLLSNDTRSTAVVQTCKSSLRIQGIVKCRAYIQSTKAKVNEAFQALKRDILNTIADRCEILFEDIILNGPQNESEKTTTPLPQRVFVPIHGSSVMLCDYVFGDESAEDLQNRFAEILDQDVRFDGIHFAEEKGSVNKADENQDPDVSCHLDPLKESQPKALNKNVTSSKLQQNLGIVMAAAVAIVAVLLSFQYLLE</sequence>
<comment type="similarity">
    <text evidence="3">Belongs to the ODR-4 family.</text>
</comment>
<proteinExistence type="inferred from homology"/>
<evidence type="ECO:0000256" key="5">
    <source>
        <dbReference type="ARBA" id="ARBA00022692"/>
    </source>
</evidence>
<evidence type="ECO:0000313" key="10">
    <source>
        <dbReference type="Proteomes" id="UP001295444"/>
    </source>
</evidence>
<dbReference type="PANTHER" id="PTHR33966">
    <property type="entry name" value="PROTEIN ODR-4 HOMOLOG"/>
    <property type="match status" value="1"/>
</dbReference>
<accession>A0AAD1WLY4</accession>
<dbReference type="PANTHER" id="PTHR33966:SF1">
    <property type="entry name" value="PROTEIN ODR-4 HOMOLOG"/>
    <property type="match status" value="1"/>
</dbReference>
<evidence type="ECO:0000256" key="2">
    <source>
        <dbReference type="ARBA" id="ARBA00004370"/>
    </source>
</evidence>
<keyword evidence="7 8" id="KW-0472">Membrane</keyword>
<comment type="subcellular location">
    <subcellularLocation>
        <location evidence="2">Membrane</location>
    </subcellularLocation>
</comment>
<gene>
    <name evidence="9" type="ORF">PECUL_23A050482</name>
</gene>
<dbReference type="Proteomes" id="UP001295444">
    <property type="component" value="Chromosome 08"/>
</dbReference>
<dbReference type="InterPro" id="IPR029454">
    <property type="entry name" value="ODR-4-like"/>
</dbReference>
<evidence type="ECO:0000256" key="7">
    <source>
        <dbReference type="ARBA" id="ARBA00023136"/>
    </source>
</evidence>
<dbReference type="AlphaFoldDB" id="A0AAD1WLY4"/>
<feature type="transmembrane region" description="Helical" evidence="8">
    <location>
        <begin position="433"/>
        <end position="454"/>
    </location>
</feature>
<comment type="function">
    <text evidence="1">May play a role in the trafficking of a subset of G-protein coupled receptors.</text>
</comment>
<evidence type="ECO:0000256" key="3">
    <source>
        <dbReference type="ARBA" id="ARBA00010131"/>
    </source>
</evidence>
<evidence type="ECO:0000256" key="6">
    <source>
        <dbReference type="ARBA" id="ARBA00022989"/>
    </source>
</evidence>
<keyword evidence="5 8" id="KW-0812">Transmembrane</keyword>
<protein>
    <recommendedName>
        <fullName evidence="4">Protein odr-4 homolog</fullName>
    </recommendedName>
</protein>
<evidence type="ECO:0000256" key="4">
    <source>
        <dbReference type="ARBA" id="ARBA00020550"/>
    </source>
</evidence>
<dbReference type="EMBL" id="OW240919">
    <property type="protein sequence ID" value="CAH2312729.1"/>
    <property type="molecule type" value="Genomic_DNA"/>
</dbReference>
<dbReference type="GO" id="GO:0012505">
    <property type="term" value="C:endomembrane system"/>
    <property type="evidence" value="ECO:0007669"/>
    <property type="project" value="TreeGrafter"/>
</dbReference>
<keyword evidence="10" id="KW-1185">Reference proteome</keyword>
<dbReference type="GO" id="GO:0016020">
    <property type="term" value="C:membrane"/>
    <property type="evidence" value="ECO:0007669"/>
    <property type="project" value="UniProtKB-SubCell"/>
</dbReference>
<evidence type="ECO:0000256" key="1">
    <source>
        <dbReference type="ARBA" id="ARBA00003891"/>
    </source>
</evidence>
<dbReference type="GO" id="GO:0008104">
    <property type="term" value="P:intracellular protein localization"/>
    <property type="evidence" value="ECO:0007669"/>
    <property type="project" value="TreeGrafter"/>
</dbReference>
<evidence type="ECO:0000313" key="9">
    <source>
        <dbReference type="EMBL" id="CAH2312729.1"/>
    </source>
</evidence>
<name>A0AAD1WLY4_PELCU</name>
<evidence type="ECO:0000256" key="8">
    <source>
        <dbReference type="SAM" id="Phobius"/>
    </source>
</evidence>
<reference evidence="9" key="1">
    <citation type="submission" date="2022-03" db="EMBL/GenBank/DDBJ databases">
        <authorList>
            <person name="Alioto T."/>
            <person name="Alioto T."/>
            <person name="Gomez Garrido J."/>
        </authorList>
    </citation>
    <scope>NUCLEOTIDE SEQUENCE</scope>
</reference>
<dbReference type="Pfam" id="PF14778">
    <property type="entry name" value="ODR4-like"/>
    <property type="match status" value="1"/>
</dbReference>
<organism evidence="9 10">
    <name type="scientific">Pelobates cultripes</name>
    <name type="common">Western spadefoot toad</name>
    <dbReference type="NCBI Taxonomy" id="61616"/>
    <lineage>
        <taxon>Eukaryota</taxon>
        <taxon>Metazoa</taxon>
        <taxon>Chordata</taxon>
        <taxon>Craniata</taxon>
        <taxon>Vertebrata</taxon>
        <taxon>Euteleostomi</taxon>
        <taxon>Amphibia</taxon>
        <taxon>Batrachia</taxon>
        <taxon>Anura</taxon>
        <taxon>Pelobatoidea</taxon>
        <taxon>Pelobatidae</taxon>
        <taxon>Pelobates</taxon>
    </lineage>
</organism>